<evidence type="ECO:0000256" key="10">
    <source>
        <dbReference type="SAM" id="MobiDB-lite"/>
    </source>
</evidence>
<feature type="compositionally biased region" description="Basic residues" evidence="10">
    <location>
        <begin position="247"/>
        <end position="260"/>
    </location>
</feature>
<feature type="compositionally biased region" description="Low complexity" evidence="10">
    <location>
        <begin position="117"/>
        <end position="130"/>
    </location>
</feature>
<evidence type="ECO:0000256" key="1">
    <source>
        <dbReference type="ARBA" id="ARBA00004114"/>
    </source>
</evidence>
<feature type="compositionally biased region" description="Polar residues" evidence="10">
    <location>
        <begin position="539"/>
        <end position="555"/>
    </location>
</feature>
<comment type="subcellular location">
    <subcellularLocation>
        <location evidence="1">Cytoplasm</location>
        <location evidence="1">Cytoskeleton</location>
        <location evidence="1">Microtubule organizing center</location>
        <location evidence="1">Centrosome</location>
        <location evidence="1">Centriole</location>
    </subcellularLocation>
    <subcellularLocation>
        <location evidence="2">Nucleus</location>
    </subcellularLocation>
</comment>
<reference evidence="11" key="1">
    <citation type="submission" date="2021-02" db="EMBL/GenBank/DDBJ databases">
        <title>Comparative genomics reveals that relaxation of natural selection precedes convergent phenotypic evolution of cavefish.</title>
        <authorList>
            <person name="Peng Z."/>
        </authorList>
    </citation>
    <scope>NUCLEOTIDE SEQUENCE</scope>
    <source>
        <tissue evidence="11">Muscle</tissue>
    </source>
</reference>
<dbReference type="EMBL" id="JAFHDT010000024">
    <property type="protein sequence ID" value="KAI7791851.1"/>
    <property type="molecule type" value="Genomic_DNA"/>
</dbReference>
<evidence type="ECO:0000256" key="3">
    <source>
        <dbReference type="ARBA" id="ARBA00010494"/>
    </source>
</evidence>
<dbReference type="GO" id="GO:0005814">
    <property type="term" value="C:centriole"/>
    <property type="evidence" value="ECO:0007669"/>
    <property type="project" value="UniProtKB-SubCell"/>
</dbReference>
<evidence type="ECO:0000313" key="11">
    <source>
        <dbReference type="EMBL" id="KAI7791851.1"/>
    </source>
</evidence>
<dbReference type="Pfam" id="PF15501">
    <property type="entry name" value="MDM1"/>
    <property type="match status" value="1"/>
</dbReference>
<evidence type="ECO:0000256" key="5">
    <source>
        <dbReference type="ARBA" id="ARBA00022490"/>
    </source>
</evidence>
<dbReference type="PANTHER" id="PTHR32078">
    <property type="entry name" value="NUCLEAR PROTEIN MDM1"/>
    <property type="match status" value="1"/>
</dbReference>
<dbReference type="GO" id="GO:0008017">
    <property type="term" value="F:microtubule binding"/>
    <property type="evidence" value="ECO:0007669"/>
    <property type="project" value="InterPro"/>
</dbReference>
<evidence type="ECO:0000256" key="2">
    <source>
        <dbReference type="ARBA" id="ARBA00004123"/>
    </source>
</evidence>
<evidence type="ECO:0000256" key="9">
    <source>
        <dbReference type="ARBA" id="ARBA00045771"/>
    </source>
</evidence>
<dbReference type="InterPro" id="IPR029136">
    <property type="entry name" value="MDM1"/>
</dbReference>
<keyword evidence="7" id="KW-0206">Cytoskeleton</keyword>
<protein>
    <recommendedName>
        <fullName evidence="4">Nuclear protein MDM1</fullName>
    </recommendedName>
</protein>
<evidence type="ECO:0000256" key="7">
    <source>
        <dbReference type="ARBA" id="ARBA00023212"/>
    </source>
</evidence>
<comment type="similarity">
    <text evidence="3">Belongs to the MDM1 family.</text>
</comment>
<dbReference type="Proteomes" id="UP001059041">
    <property type="component" value="Linkage Group LG24"/>
</dbReference>
<evidence type="ECO:0000256" key="4">
    <source>
        <dbReference type="ARBA" id="ARBA00013508"/>
    </source>
</evidence>
<feature type="region of interest" description="Disordered" evidence="10">
    <location>
        <begin position="524"/>
        <end position="614"/>
    </location>
</feature>
<gene>
    <name evidence="11" type="ORF">IRJ41_010689</name>
</gene>
<evidence type="ECO:0000256" key="8">
    <source>
        <dbReference type="ARBA" id="ARBA00023242"/>
    </source>
</evidence>
<feature type="region of interest" description="Disordered" evidence="10">
    <location>
        <begin position="462"/>
        <end position="481"/>
    </location>
</feature>
<feature type="compositionally biased region" description="Basic and acidic residues" evidence="10">
    <location>
        <begin position="68"/>
        <end position="82"/>
    </location>
</feature>
<keyword evidence="8" id="KW-0539">Nucleus</keyword>
<organism evidence="11 12">
    <name type="scientific">Triplophysa rosa</name>
    <name type="common">Cave loach</name>
    <dbReference type="NCBI Taxonomy" id="992332"/>
    <lineage>
        <taxon>Eukaryota</taxon>
        <taxon>Metazoa</taxon>
        <taxon>Chordata</taxon>
        <taxon>Craniata</taxon>
        <taxon>Vertebrata</taxon>
        <taxon>Euteleostomi</taxon>
        <taxon>Actinopterygii</taxon>
        <taxon>Neopterygii</taxon>
        <taxon>Teleostei</taxon>
        <taxon>Ostariophysi</taxon>
        <taxon>Cypriniformes</taxon>
        <taxon>Nemacheilidae</taxon>
        <taxon>Triplophysa</taxon>
    </lineage>
</organism>
<feature type="region of interest" description="Disordered" evidence="10">
    <location>
        <begin position="155"/>
        <end position="177"/>
    </location>
</feature>
<keyword evidence="5" id="KW-0963">Cytoplasm</keyword>
<feature type="region of interest" description="Disordered" evidence="10">
    <location>
        <begin position="1"/>
        <end position="139"/>
    </location>
</feature>
<feature type="compositionally biased region" description="Low complexity" evidence="10">
    <location>
        <begin position="384"/>
        <end position="395"/>
    </location>
</feature>
<keyword evidence="12" id="KW-1185">Reference proteome</keyword>
<dbReference type="GO" id="GO:0005874">
    <property type="term" value="C:microtubule"/>
    <property type="evidence" value="ECO:0007669"/>
    <property type="project" value="UniProtKB-KW"/>
</dbReference>
<dbReference type="PANTHER" id="PTHR32078:SF1">
    <property type="entry name" value="NUCLEAR PROTEIN MDM1"/>
    <property type="match status" value="1"/>
</dbReference>
<comment type="caution">
    <text evidence="11">The sequence shown here is derived from an EMBL/GenBank/DDBJ whole genome shotgun (WGS) entry which is preliminary data.</text>
</comment>
<feature type="compositionally biased region" description="Polar residues" evidence="10">
    <location>
        <begin position="578"/>
        <end position="591"/>
    </location>
</feature>
<comment type="function">
    <text evidence="9">Microtubule-binding protein that negatively regulates centriole duplication. Binds to and stabilizes microtubules.</text>
</comment>
<feature type="region of interest" description="Disordered" evidence="10">
    <location>
        <begin position="238"/>
        <end position="275"/>
    </location>
</feature>
<evidence type="ECO:0000313" key="12">
    <source>
        <dbReference type="Proteomes" id="UP001059041"/>
    </source>
</evidence>
<dbReference type="GO" id="GO:0046600">
    <property type="term" value="P:negative regulation of centriole replication"/>
    <property type="evidence" value="ECO:0007669"/>
    <property type="project" value="InterPro"/>
</dbReference>
<dbReference type="GO" id="GO:0005634">
    <property type="term" value="C:nucleus"/>
    <property type="evidence" value="ECO:0007669"/>
    <property type="project" value="UniProtKB-SubCell"/>
</dbReference>
<accession>A0A9W7W975</accession>
<feature type="compositionally biased region" description="Polar residues" evidence="10">
    <location>
        <begin position="163"/>
        <end position="173"/>
    </location>
</feature>
<dbReference type="AlphaFoldDB" id="A0A9W7W975"/>
<keyword evidence="6" id="KW-0493">Microtubule</keyword>
<evidence type="ECO:0000256" key="6">
    <source>
        <dbReference type="ARBA" id="ARBA00022701"/>
    </source>
</evidence>
<feature type="region of interest" description="Disordered" evidence="10">
    <location>
        <begin position="377"/>
        <end position="404"/>
    </location>
</feature>
<proteinExistence type="inferred from homology"/>
<sequence>MTVHFKGTSEYRSRYKGRATRSRSDSPHQRMRLTGLRSDQNKITREPQFPSKRRVPFYPPQVSSSLQWERHDPHQQRHERSRPVTPPAVKPVARATSVESERTPLAPRHSAPQEGTAAPSQQQAEAQAVQPTRTTADQTKLRLAQNGVNHALRKRAGLKSEQQRSGHLSSEYQRQFMRKTPVADSPLLAAHEMFYNDNKVIPPFKSNPVIMESEYRRNFKGSPPPRPPRLRRDVEQCEVPEIFTQEKKKRKKKERQRSRKSSPMEVSHPQLQFQQQEVRKAKTEYSSNFRSPLQYCYRDGAWVKARTAQVEVQELRERAEAYRKRARGTHFSRQHFNQIMSEHNWMWEPSSGTSSSPSVTSECCRSANSSPIIEALDLASPGPSASVATSRRSSTGEMPHAEGPTLPVQRKLAWDEEAGPGERTEVEVLQKERNSEDGHVEPHVNGKIMDKNKRLQVLKTASSAVEGSGGSINGGRLPTPKLKTTQTVQRTHHDRTTPATGGALLVLPPKIKNSFKTWKIESPLGNPHSPYTHIDGSPQRPNSKAVNGSSPNSSPAAGLTTIDPLPIRDDAWSDEEPQYSNPRQAKPSQAQDRQRPKAIVTSPANKIQGAMRNPEFQHNGNLGIFRPELFVFPESDSAVSDNDDKMSQISSRSAASCSMASEILDRAQRRKEEFWGKR</sequence>
<name>A0A9W7W975_TRIRA</name>